<dbReference type="EMBL" id="PRLG01000021">
    <property type="protein sequence ID" value="PYY27758.1"/>
    <property type="molecule type" value="Genomic_DNA"/>
</dbReference>
<accession>A0A2W0CIU9</accession>
<dbReference type="InterPro" id="IPR018755">
    <property type="entry name" value="Phage_Mu_Gp48"/>
</dbReference>
<dbReference type="Pfam" id="PF10076">
    <property type="entry name" value="Phage_Mu_Gp48"/>
    <property type="match status" value="1"/>
</dbReference>
<organism evidence="1 2">
    <name type="scientific">Paenibacillus illinoisensis</name>
    <dbReference type="NCBI Taxonomy" id="59845"/>
    <lineage>
        <taxon>Bacteria</taxon>
        <taxon>Bacillati</taxon>
        <taxon>Bacillota</taxon>
        <taxon>Bacilli</taxon>
        <taxon>Bacillales</taxon>
        <taxon>Paenibacillaceae</taxon>
        <taxon>Paenibacillus</taxon>
    </lineage>
</organism>
<sequence length="184" mass="20813">MSKADVLMSLLPPLYENVFEMQLLTETEGEELDKIAAGLEGVLNQFYPESATWALERYERDLQIPTNPAKPEDQRRSVIISKMRGSGKVSGSMLKNVAQAYESGGIEVSVSPEQYLIRIRFIDTWGLPPNLDDLKAAIEDIKPAHMTVEYRLRYLTIEEVENMTLAEIEQTRQDKFSGGGAYHE</sequence>
<comment type="caution">
    <text evidence="1">The sequence shown here is derived from an EMBL/GenBank/DDBJ whole genome shotgun (WGS) entry which is preliminary data.</text>
</comment>
<dbReference type="RefSeq" id="WP_110821433.1">
    <property type="nucleotide sequence ID" value="NZ_PRLG01000021.1"/>
</dbReference>
<dbReference type="AlphaFoldDB" id="A0A2W0CIU9"/>
<dbReference type="OrthoDB" id="1629754at2"/>
<dbReference type="Proteomes" id="UP000247459">
    <property type="component" value="Unassembled WGS sequence"/>
</dbReference>
<name>A0A2W0CIU9_9BACL</name>
<evidence type="ECO:0000313" key="1">
    <source>
        <dbReference type="EMBL" id="PYY27758.1"/>
    </source>
</evidence>
<evidence type="ECO:0000313" key="2">
    <source>
        <dbReference type="Proteomes" id="UP000247459"/>
    </source>
</evidence>
<gene>
    <name evidence="1" type="ORF">PIL02S_04421</name>
</gene>
<reference evidence="1 2" key="1">
    <citation type="submission" date="2018-01" db="EMBL/GenBank/DDBJ databases">
        <title>Genome sequence of the PGP bacterium Paenibacillus illinoisensis E3.</title>
        <authorList>
            <person name="Rolli E."/>
            <person name="Marasco R."/>
            <person name="Bessem C."/>
            <person name="Michoud G."/>
            <person name="Gaiarsa S."/>
            <person name="Borin S."/>
            <person name="Daffonchio D."/>
        </authorList>
    </citation>
    <scope>NUCLEOTIDE SEQUENCE [LARGE SCALE GENOMIC DNA]</scope>
    <source>
        <strain evidence="1 2">E3</strain>
    </source>
</reference>
<proteinExistence type="predicted"/>
<protein>
    <submittedName>
        <fullName evidence="1">Phage-like element pbsx protein XkdT</fullName>
    </submittedName>
</protein>